<dbReference type="InterPro" id="IPR012337">
    <property type="entry name" value="RNaseH-like_sf"/>
</dbReference>
<protein>
    <submittedName>
        <fullName evidence="2">Uncharacterized protein</fullName>
    </submittedName>
</protein>
<dbReference type="OrthoDB" id="6744003at2759"/>
<feature type="region of interest" description="Disordered" evidence="1">
    <location>
        <begin position="25"/>
        <end position="93"/>
    </location>
</feature>
<proteinExistence type="predicted"/>
<dbReference type="PANTHER" id="PTHR46880:SF5">
    <property type="entry name" value="DUF4371 DOMAIN-CONTAINING PROTEIN"/>
    <property type="match status" value="1"/>
</dbReference>
<name>A0A9Q0MYL7_9DIPT</name>
<evidence type="ECO:0000256" key="1">
    <source>
        <dbReference type="SAM" id="MobiDB-lite"/>
    </source>
</evidence>
<feature type="compositionally biased region" description="Acidic residues" evidence="1">
    <location>
        <begin position="84"/>
        <end position="93"/>
    </location>
</feature>
<dbReference type="EMBL" id="WJQU01000003">
    <property type="protein sequence ID" value="KAJ6639754.1"/>
    <property type="molecule type" value="Genomic_DNA"/>
</dbReference>
<reference evidence="2" key="1">
    <citation type="submission" date="2022-07" db="EMBL/GenBank/DDBJ databases">
        <authorList>
            <person name="Trinca V."/>
            <person name="Uliana J.V.C."/>
            <person name="Torres T.T."/>
            <person name="Ward R.J."/>
            <person name="Monesi N."/>
        </authorList>
    </citation>
    <scope>NUCLEOTIDE SEQUENCE</scope>
    <source>
        <strain evidence="2">HSMRA1968</strain>
        <tissue evidence="2">Whole embryos</tissue>
    </source>
</reference>
<feature type="non-terminal residue" evidence="2">
    <location>
        <position position="687"/>
    </location>
</feature>
<evidence type="ECO:0000313" key="3">
    <source>
        <dbReference type="Proteomes" id="UP001151699"/>
    </source>
</evidence>
<dbReference type="AlphaFoldDB" id="A0A9Q0MYL7"/>
<dbReference type="Proteomes" id="UP001151699">
    <property type="component" value="Chromosome X"/>
</dbReference>
<comment type="caution">
    <text evidence="2">The sequence shown here is derived from an EMBL/GenBank/DDBJ whole genome shotgun (WGS) entry which is preliminary data.</text>
</comment>
<accession>A0A9Q0MYL7</accession>
<keyword evidence="3" id="KW-1185">Reference proteome</keyword>
<evidence type="ECO:0000313" key="2">
    <source>
        <dbReference type="EMBL" id="KAJ6639754.1"/>
    </source>
</evidence>
<gene>
    <name evidence="2" type="ORF">Bhyg_12501</name>
</gene>
<dbReference type="SUPFAM" id="SSF53098">
    <property type="entry name" value="Ribonuclease H-like"/>
    <property type="match status" value="1"/>
</dbReference>
<dbReference type="PANTHER" id="PTHR46880">
    <property type="entry name" value="RAS-ASSOCIATING DOMAIN-CONTAINING PROTEIN"/>
    <property type="match status" value="1"/>
</dbReference>
<sequence>MPPKKIKLEHKPRQNQLSVADMFARQTIVNPPPTTASTGAPRESTSSHQIGSKSNVEIGSEAVSANSSCAPQRTESGQQCENSEAVDAEEDAADDENFTNLTVTTGIVKFRLKNRNHVRCEICLKFPEIVNRHNLRKFPAIAGKDGTRLQSSVVQNHISSRCHLDCVEANRVKSVQNEERPSTSMEFSIRKANQQQLIYIGSLMIEVFFDAKYLSLTGYSWPARHVVTTASHEYNPTHPSSRTVADNINLQYVNPHGHDEIMMTIVKAHREDFTDKLEKAWAISIRVDGSIDFTHRDKIYVMAKIIDLHGNPELLLIGIAEQTQRKSIGLKNAVLDAIKTNIDDPHWLLRRVSSLCTDGTNVNTGEKSSLWQLLDEEMKNINSEIPFLKIWCAATRAELVWKSTAENLKMIAFLADVLHIFERFQKNLQSNKLTIISLASHVTAVKKTLNGLESEILLGGFEENLAAKVTIGQDKRIFLKSIELLEGKKTRLGEREQDDFPNLRKQCLTSIQTFRDERFSFDANYVETIAPFIAFSQTADADIKKVHEMTAPDVSLANFVLQYGDICNHPDMQKYKELSITEIILTLAKSNETREHYKELITVLSRIVSATPHSADVERCISANNRLKTKLRSSLKVEKENKILFIHYNMPSVAEWKPEKAAQLFLIEKERRSRNVSTAKEGKPRTQ</sequence>
<organism evidence="2 3">
    <name type="scientific">Pseudolycoriella hygida</name>
    <dbReference type="NCBI Taxonomy" id="35572"/>
    <lineage>
        <taxon>Eukaryota</taxon>
        <taxon>Metazoa</taxon>
        <taxon>Ecdysozoa</taxon>
        <taxon>Arthropoda</taxon>
        <taxon>Hexapoda</taxon>
        <taxon>Insecta</taxon>
        <taxon>Pterygota</taxon>
        <taxon>Neoptera</taxon>
        <taxon>Endopterygota</taxon>
        <taxon>Diptera</taxon>
        <taxon>Nematocera</taxon>
        <taxon>Sciaroidea</taxon>
        <taxon>Sciaridae</taxon>
        <taxon>Pseudolycoriella</taxon>
    </lineage>
</organism>
<feature type="compositionally biased region" description="Polar residues" evidence="1">
    <location>
        <begin position="35"/>
        <end position="82"/>
    </location>
</feature>